<dbReference type="OrthoDB" id="430427at2759"/>
<accession>A0A812LZ43</accession>
<dbReference type="EMBL" id="CAJNJA010010155">
    <property type="protein sequence ID" value="CAE7254373.1"/>
    <property type="molecule type" value="Genomic_DNA"/>
</dbReference>
<organism evidence="1 2">
    <name type="scientific">Symbiodinium necroappetens</name>
    <dbReference type="NCBI Taxonomy" id="1628268"/>
    <lineage>
        <taxon>Eukaryota</taxon>
        <taxon>Sar</taxon>
        <taxon>Alveolata</taxon>
        <taxon>Dinophyceae</taxon>
        <taxon>Suessiales</taxon>
        <taxon>Symbiodiniaceae</taxon>
        <taxon>Symbiodinium</taxon>
    </lineage>
</organism>
<dbReference type="Proteomes" id="UP000601435">
    <property type="component" value="Unassembled WGS sequence"/>
</dbReference>
<sequence length="148" mass="15590">SVFPGSGGNLSIIARAVVEAVTDLRGDGRLDDRANLGQMGAVYICDFAGTLLATLRPGEQALVPRPSGVAQFRLAWELGGWASSLTPEQFEEASMSGSSSFKADGNINVAIIAMRGISNGQFFVVVASERNAYAEASMELICSSVTWL</sequence>
<evidence type="ECO:0000313" key="2">
    <source>
        <dbReference type="Proteomes" id="UP000601435"/>
    </source>
</evidence>
<gene>
    <name evidence="1" type="ORF">SNEC2469_LOCUS5465</name>
</gene>
<reference evidence="1" key="1">
    <citation type="submission" date="2021-02" db="EMBL/GenBank/DDBJ databases">
        <authorList>
            <person name="Dougan E. K."/>
            <person name="Rhodes N."/>
            <person name="Thang M."/>
            <person name="Chan C."/>
        </authorList>
    </citation>
    <scope>NUCLEOTIDE SEQUENCE</scope>
</reference>
<name>A0A812LZ43_9DINO</name>
<comment type="caution">
    <text evidence="1">The sequence shown here is derived from an EMBL/GenBank/DDBJ whole genome shotgun (WGS) entry which is preliminary data.</text>
</comment>
<evidence type="ECO:0000313" key="1">
    <source>
        <dbReference type="EMBL" id="CAE7254373.1"/>
    </source>
</evidence>
<proteinExistence type="predicted"/>
<dbReference type="AlphaFoldDB" id="A0A812LZ43"/>
<keyword evidence="2" id="KW-1185">Reference proteome</keyword>
<feature type="non-terminal residue" evidence="1">
    <location>
        <position position="1"/>
    </location>
</feature>
<protein>
    <submittedName>
        <fullName evidence="1">Uncharacterized protein</fullName>
    </submittedName>
</protein>